<comment type="similarity">
    <text evidence="3 8">Belongs to the inositol monophosphatase superfamily.</text>
</comment>
<dbReference type="GO" id="GO:0008934">
    <property type="term" value="F:inositol monophosphate 1-phosphatase activity"/>
    <property type="evidence" value="ECO:0007669"/>
    <property type="project" value="InterPro"/>
</dbReference>
<proteinExistence type="inferred from homology"/>
<evidence type="ECO:0000256" key="2">
    <source>
        <dbReference type="ARBA" id="ARBA00001946"/>
    </source>
</evidence>
<evidence type="ECO:0000313" key="9">
    <source>
        <dbReference type="EMBL" id="AWN23788.1"/>
    </source>
</evidence>
<evidence type="ECO:0000256" key="7">
    <source>
        <dbReference type="PIRSR" id="PIRSR600760-2"/>
    </source>
</evidence>
<evidence type="ECO:0000313" key="10">
    <source>
        <dbReference type="Proteomes" id="UP000245368"/>
    </source>
</evidence>
<dbReference type="AlphaFoldDB" id="A0A2Z3JQW1"/>
<dbReference type="Gene3D" id="3.30.540.10">
    <property type="entry name" value="Fructose-1,6-Bisphosphatase, subunit A, domain 1"/>
    <property type="match status" value="1"/>
</dbReference>
<dbReference type="InterPro" id="IPR020550">
    <property type="entry name" value="Inositol_monophosphatase_CS"/>
</dbReference>
<reference evidence="9 10" key="1">
    <citation type="submission" date="2018-05" db="EMBL/GenBank/DDBJ databases">
        <title>Complete Genome Sequence of Deinococcus sp. strain 17bor-2.</title>
        <authorList>
            <person name="Srinivasan S."/>
        </authorList>
    </citation>
    <scope>NUCLEOTIDE SEQUENCE [LARGE SCALE GENOMIC DNA]</scope>
    <source>
        <strain evidence="9 10">17bor-2</strain>
    </source>
</reference>
<feature type="binding site" evidence="7">
    <location>
        <position position="87"/>
    </location>
    <ligand>
        <name>Mg(2+)</name>
        <dbReference type="ChEBI" id="CHEBI:18420"/>
        <label>1</label>
        <note>catalytic</note>
    </ligand>
</feature>
<name>A0A2Z3JQW1_9DEIO</name>
<dbReference type="PANTHER" id="PTHR20854">
    <property type="entry name" value="INOSITOL MONOPHOSPHATASE"/>
    <property type="match status" value="1"/>
</dbReference>
<evidence type="ECO:0000256" key="3">
    <source>
        <dbReference type="ARBA" id="ARBA00009759"/>
    </source>
</evidence>
<feature type="binding site" evidence="7">
    <location>
        <position position="90"/>
    </location>
    <ligand>
        <name>Mg(2+)</name>
        <dbReference type="ChEBI" id="CHEBI:18420"/>
        <label>2</label>
    </ligand>
</feature>
<dbReference type="PRINTS" id="PR00377">
    <property type="entry name" value="IMPHPHTASES"/>
</dbReference>
<dbReference type="PANTHER" id="PTHR20854:SF4">
    <property type="entry name" value="INOSITOL-1-MONOPHOSPHATASE-RELATED"/>
    <property type="match status" value="1"/>
</dbReference>
<dbReference type="SUPFAM" id="SSF56655">
    <property type="entry name" value="Carbohydrate phosphatase"/>
    <property type="match status" value="1"/>
</dbReference>
<keyword evidence="10" id="KW-1185">Reference proteome</keyword>
<dbReference type="OrthoDB" id="9772456at2"/>
<evidence type="ECO:0000256" key="5">
    <source>
        <dbReference type="ARBA" id="ARBA00022801"/>
    </source>
</evidence>
<dbReference type="PROSITE" id="PS00630">
    <property type="entry name" value="IMP_2"/>
    <property type="match status" value="1"/>
</dbReference>
<dbReference type="InterPro" id="IPR022337">
    <property type="entry name" value="Inositol_monophosphatase_SuhB"/>
</dbReference>
<dbReference type="Pfam" id="PF00459">
    <property type="entry name" value="Inositol_P"/>
    <property type="match status" value="1"/>
</dbReference>
<feature type="binding site" evidence="7">
    <location>
        <position position="72"/>
    </location>
    <ligand>
        <name>Mg(2+)</name>
        <dbReference type="ChEBI" id="CHEBI:18420"/>
        <label>1</label>
        <note>catalytic</note>
    </ligand>
</feature>
<dbReference type="InterPro" id="IPR033942">
    <property type="entry name" value="IMPase"/>
</dbReference>
<dbReference type="FunFam" id="3.30.540.10:FF:000003">
    <property type="entry name" value="Inositol-1-monophosphatase"/>
    <property type="match status" value="1"/>
</dbReference>
<protein>
    <recommendedName>
        <fullName evidence="8">Inositol-1-monophosphatase</fullName>
        <ecNumber evidence="8">3.1.3.25</ecNumber>
    </recommendedName>
</protein>
<dbReference type="GO" id="GO:0007165">
    <property type="term" value="P:signal transduction"/>
    <property type="evidence" value="ECO:0007669"/>
    <property type="project" value="TreeGrafter"/>
</dbReference>
<dbReference type="PROSITE" id="PS00629">
    <property type="entry name" value="IMP_1"/>
    <property type="match status" value="1"/>
</dbReference>
<dbReference type="GO" id="GO:0006020">
    <property type="term" value="P:inositol metabolic process"/>
    <property type="evidence" value="ECO:0007669"/>
    <property type="project" value="TreeGrafter"/>
</dbReference>
<organism evidence="9 10">
    <name type="scientific">Deinococcus irradiatisoli</name>
    <dbReference type="NCBI Taxonomy" id="2202254"/>
    <lineage>
        <taxon>Bacteria</taxon>
        <taxon>Thermotogati</taxon>
        <taxon>Deinococcota</taxon>
        <taxon>Deinococci</taxon>
        <taxon>Deinococcales</taxon>
        <taxon>Deinococcaceae</taxon>
        <taxon>Deinococcus</taxon>
    </lineage>
</organism>
<dbReference type="CDD" id="cd01639">
    <property type="entry name" value="IMPase"/>
    <property type="match status" value="1"/>
</dbReference>
<sequence length="261" mass="27593">MTTPADLTAYLDTAVAAALAAGAIQLSRAELVHEVRSKTNFSDLVTEVDALCEAEIRRILLAAYPQHAVLGEEEGQEGAGDFLWVVDPLDGTVNYAHRYPVYCASVGLEVRGVRVVGAVYDPTRRELFTAVRGGGAFLNGARIRPSQTSNLQAPALISTGFPYTVAEDRRNLAHLEKLLALGVPVRRPGAAALDLCNVACGRMDGYWELGLKRWDAAAASLIVEEAGGVVSDLSGASTPYGEGIVAANPALHRELLAVLGA</sequence>
<dbReference type="RefSeq" id="WP_109827516.1">
    <property type="nucleotide sequence ID" value="NZ_CP029494.1"/>
</dbReference>
<dbReference type="GO" id="GO:0046854">
    <property type="term" value="P:phosphatidylinositol phosphate biosynthetic process"/>
    <property type="evidence" value="ECO:0007669"/>
    <property type="project" value="InterPro"/>
</dbReference>
<accession>A0A2Z3JQW1</accession>
<comment type="cofactor">
    <cofactor evidence="2 7 8">
        <name>Mg(2+)</name>
        <dbReference type="ChEBI" id="CHEBI:18420"/>
    </cofactor>
</comment>
<evidence type="ECO:0000256" key="8">
    <source>
        <dbReference type="RuleBase" id="RU364068"/>
    </source>
</evidence>
<dbReference type="InterPro" id="IPR000760">
    <property type="entry name" value="Inositol_monophosphatase-like"/>
</dbReference>
<keyword evidence="4 7" id="KW-0479">Metal-binding</keyword>
<dbReference type="EMBL" id="CP029494">
    <property type="protein sequence ID" value="AWN23788.1"/>
    <property type="molecule type" value="Genomic_DNA"/>
</dbReference>
<feature type="binding site" evidence="7">
    <location>
        <position position="215"/>
    </location>
    <ligand>
        <name>Mg(2+)</name>
        <dbReference type="ChEBI" id="CHEBI:18420"/>
        <label>1</label>
        <note>catalytic</note>
    </ligand>
</feature>
<keyword evidence="6 7" id="KW-0460">Magnesium</keyword>
<dbReference type="Gene3D" id="3.40.190.80">
    <property type="match status" value="1"/>
</dbReference>
<dbReference type="GO" id="GO:0046872">
    <property type="term" value="F:metal ion binding"/>
    <property type="evidence" value="ECO:0007669"/>
    <property type="project" value="UniProtKB-KW"/>
</dbReference>
<comment type="catalytic activity">
    <reaction evidence="1 8">
        <text>a myo-inositol phosphate + H2O = myo-inositol + phosphate</text>
        <dbReference type="Rhea" id="RHEA:24056"/>
        <dbReference type="ChEBI" id="CHEBI:15377"/>
        <dbReference type="ChEBI" id="CHEBI:17268"/>
        <dbReference type="ChEBI" id="CHEBI:43474"/>
        <dbReference type="ChEBI" id="CHEBI:84139"/>
        <dbReference type="EC" id="3.1.3.25"/>
    </reaction>
</comment>
<evidence type="ECO:0000256" key="6">
    <source>
        <dbReference type="ARBA" id="ARBA00022842"/>
    </source>
</evidence>
<dbReference type="KEGG" id="dez:DKM44_11590"/>
<gene>
    <name evidence="9" type="ORF">DKM44_11590</name>
</gene>
<evidence type="ECO:0000256" key="1">
    <source>
        <dbReference type="ARBA" id="ARBA00001033"/>
    </source>
</evidence>
<dbReference type="PRINTS" id="PR01959">
    <property type="entry name" value="SBIMPHPHTASE"/>
</dbReference>
<feature type="binding site" evidence="7">
    <location>
        <position position="89"/>
    </location>
    <ligand>
        <name>Mg(2+)</name>
        <dbReference type="ChEBI" id="CHEBI:18420"/>
        <label>1</label>
        <note>catalytic</note>
    </ligand>
</feature>
<evidence type="ECO:0000256" key="4">
    <source>
        <dbReference type="ARBA" id="ARBA00022723"/>
    </source>
</evidence>
<dbReference type="Proteomes" id="UP000245368">
    <property type="component" value="Chromosome"/>
</dbReference>
<dbReference type="EC" id="3.1.3.25" evidence="8"/>
<dbReference type="InterPro" id="IPR020583">
    <property type="entry name" value="Inositol_monoP_metal-BS"/>
</dbReference>
<keyword evidence="5 8" id="KW-0378">Hydrolase</keyword>